<protein>
    <submittedName>
        <fullName evidence="6">Alpha/beta fold hydrolase</fullName>
    </submittedName>
</protein>
<proteinExistence type="inferred from homology"/>
<feature type="domain" description="Peptidase S33 tripeptidyl aminopeptidase-like C-terminal" evidence="5">
    <location>
        <begin position="416"/>
        <end position="517"/>
    </location>
</feature>
<reference evidence="6 7" key="1">
    <citation type="submission" date="2020-04" db="EMBL/GenBank/DDBJ databases">
        <title>Draft Genome Sequence of Streptomyces morookaense DSM 40503, an 8-azaguanine-producing strain.</title>
        <authorList>
            <person name="Qi J."/>
            <person name="Gao J.-M."/>
        </authorList>
    </citation>
    <scope>NUCLEOTIDE SEQUENCE [LARGE SCALE GENOMIC DNA]</scope>
    <source>
        <strain evidence="6 7">DSM 40503</strain>
    </source>
</reference>
<dbReference type="InterPro" id="IPR013595">
    <property type="entry name" value="Pept_S33_TAP-like_C"/>
</dbReference>
<dbReference type="Pfam" id="PF08386">
    <property type="entry name" value="Abhydrolase_4"/>
    <property type="match status" value="1"/>
</dbReference>
<evidence type="ECO:0000313" key="7">
    <source>
        <dbReference type="Proteomes" id="UP000587462"/>
    </source>
</evidence>
<organism evidence="6 7">
    <name type="scientific">Streptomyces morookaense</name>
    <name type="common">Streptoverticillium morookaense</name>
    <dbReference type="NCBI Taxonomy" id="1970"/>
    <lineage>
        <taxon>Bacteria</taxon>
        <taxon>Bacillati</taxon>
        <taxon>Actinomycetota</taxon>
        <taxon>Actinomycetes</taxon>
        <taxon>Kitasatosporales</taxon>
        <taxon>Streptomycetaceae</taxon>
        <taxon>Streptomyces</taxon>
    </lineage>
</organism>
<sequence length="519" mass="53540">MAVAGALVAGGCSADDPPGRPEPRSAAPTGTPGHAAGSGLPPLPAHLARQRLDWGECTTQDAGPAGVTLRPDADCAWLTVPVDYAAPAGGTLRIRVARVRARDGEHRLGSLVFNPGGPGEPGAALVADGAFEATPDVAARYDLVAFDPRGTGRSAPLHCPEGNGSDLIPRTPQQADAEFRAAAAQGEDCRRVTGALLGHMDTVTVARDMDLLRAALDEQRLNYLGVSYGTFIGQHYARLFPDRVGRFVLDSVVDPAADQTAVARGDMKALDASFASYARTCAANECPLGRTADEIVGRTTQFVRALDAAPLPGPDGSRLTTGIAAQGIRGPLYQAEKWPDLTVALADAMAGRPGALIGLAAEQIPVTGRRRAAAPPVDVPADDPTMPRNAVDCLDRPGPRSASRLLAYVGEFDKASPLFGATVATAMFHCAAWPIAATGRAEPLTAPGAPAMVLVSFSVDPATPLDNAKAVQKNLGGSALVVREGTGHAAYAGGSECTDRAVDGFLVDGRLPPVRVDCA</sequence>
<evidence type="ECO:0000256" key="3">
    <source>
        <dbReference type="ARBA" id="ARBA00022801"/>
    </source>
</evidence>
<keyword evidence="7" id="KW-1185">Reference proteome</keyword>
<evidence type="ECO:0000256" key="1">
    <source>
        <dbReference type="ARBA" id="ARBA00010088"/>
    </source>
</evidence>
<dbReference type="RefSeq" id="WP_171079408.1">
    <property type="nucleotide sequence ID" value="NZ_JABBXF010000014.1"/>
</dbReference>
<name>A0A7Y7B242_STRMO</name>
<dbReference type="PANTHER" id="PTHR43248:SF29">
    <property type="entry name" value="TRIPEPTIDYL AMINOPEPTIDASE"/>
    <property type="match status" value="1"/>
</dbReference>
<comment type="caution">
    <text evidence="6">The sequence shown here is derived from an EMBL/GenBank/DDBJ whole genome shotgun (WGS) entry which is preliminary data.</text>
</comment>
<dbReference type="Gene3D" id="3.40.50.1820">
    <property type="entry name" value="alpha/beta hydrolase"/>
    <property type="match status" value="1"/>
</dbReference>
<keyword evidence="3 6" id="KW-0378">Hydrolase</keyword>
<feature type="compositionally biased region" description="Low complexity" evidence="4">
    <location>
        <begin position="25"/>
        <end position="39"/>
    </location>
</feature>
<evidence type="ECO:0000256" key="2">
    <source>
        <dbReference type="ARBA" id="ARBA00022729"/>
    </source>
</evidence>
<evidence type="ECO:0000313" key="6">
    <source>
        <dbReference type="EMBL" id="NVK77618.1"/>
    </source>
</evidence>
<evidence type="ECO:0000259" key="5">
    <source>
        <dbReference type="Pfam" id="PF08386"/>
    </source>
</evidence>
<dbReference type="PANTHER" id="PTHR43248">
    <property type="entry name" value="2-SUCCINYL-6-HYDROXY-2,4-CYCLOHEXADIENE-1-CARBOXYLATE SYNTHASE"/>
    <property type="match status" value="1"/>
</dbReference>
<dbReference type="InterPro" id="IPR051601">
    <property type="entry name" value="Serine_prot/Carboxylest_S33"/>
</dbReference>
<feature type="region of interest" description="Disordered" evidence="4">
    <location>
        <begin position="1"/>
        <end position="41"/>
    </location>
</feature>
<evidence type="ECO:0000256" key="4">
    <source>
        <dbReference type="SAM" id="MobiDB-lite"/>
    </source>
</evidence>
<dbReference type="InterPro" id="IPR029058">
    <property type="entry name" value="AB_hydrolase_fold"/>
</dbReference>
<dbReference type="EMBL" id="JABBXF010000014">
    <property type="protein sequence ID" value="NVK77618.1"/>
    <property type="molecule type" value="Genomic_DNA"/>
</dbReference>
<accession>A0A7Y7B242</accession>
<dbReference type="Proteomes" id="UP000587462">
    <property type="component" value="Unassembled WGS sequence"/>
</dbReference>
<dbReference type="GO" id="GO:0016787">
    <property type="term" value="F:hydrolase activity"/>
    <property type="evidence" value="ECO:0007669"/>
    <property type="project" value="UniProtKB-KW"/>
</dbReference>
<comment type="similarity">
    <text evidence="1">Belongs to the peptidase S33 family.</text>
</comment>
<gene>
    <name evidence="6" type="ORF">HG542_08055</name>
</gene>
<dbReference type="AlphaFoldDB" id="A0A7Y7B242"/>
<dbReference type="SUPFAM" id="SSF53474">
    <property type="entry name" value="alpha/beta-Hydrolases"/>
    <property type="match status" value="1"/>
</dbReference>
<keyword evidence="2" id="KW-0732">Signal</keyword>